<sequence length="126" mass="13551">MAKLFLVVAAMSGLMAVIIGAFGAHGLKDRVAEDLLVIYQTGVQYHFYHTFALLAVSLLLLRYPQLGLLNWSGGFFIIGTLIFSGSLYVMALTGFRWLGAITPIGGVVLIIGWLMLVAAAYKGVGE</sequence>
<dbReference type="STRING" id="247633.GP2143_16321"/>
<dbReference type="OrthoDB" id="9802121at2"/>
<comment type="caution">
    <text evidence="7">The sequence shown here is derived from an EMBL/GenBank/DDBJ whole genome shotgun (WGS) entry which is preliminary data.</text>
</comment>
<comment type="subcellular location">
    <subcellularLocation>
        <location evidence="1">Membrane</location>
        <topology evidence="1">Multi-pass membrane protein</topology>
    </subcellularLocation>
</comment>
<evidence type="ECO:0008006" key="9">
    <source>
        <dbReference type="Google" id="ProtNLM"/>
    </source>
</evidence>
<feature type="transmembrane region" description="Helical" evidence="6">
    <location>
        <begin position="68"/>
        <end position="91"/>
    </location>
</feature>
<organism evidence="7 8">
    <name type="scientific">marine gamma proteobacterium HTCC2143</name>
    <dbReference type="NCBI Taxonomy" id="247633"/>
    <lineage>
        <taxon>Bacteria</taxon>
        <taxon>Pseudomonadati</taxon>
        <taxon>Pseudomonadota</taxon>
        <taxon>Gammaproteobacteria</taxon>
        <taxon>Cellvibrionales</taxon>
        <taxon>Spongiibacteraceae</taxon>
        <taxon>BD1-7 clade</taxon>
    </lineage>
</organism>
<keyword evidence="3 6" id="KW-0812">Transmembrane</keyword>
<evidence type="ECO:0000256" key="2">
    <source>
        <dbReference type="ARBA" id="ARBA00009694"/>
    </source>
</evidence>
<dbReference type="Proteomes" id="UP000004931">
    <property type="component" value="Unassembled WGS sequence"/>
</dbReference>
<dbReference type="eggNOG" id="COG2363">
    <property type="taxonomic scope" value="Bacteria"/>
</dbReference>
<evidence type="ECO:0000256" key="4">
    <source>
        <dbReference type="ARBA" id="ARBA00022989"/>
    </source>
</evidence>
<dbReference type="Pfam" id="PF04241">
    <property type="entry name" value="DUF423"/>
    <property type="match status" value="1"/>
</dbReference>
<evidence type="ECO:0000256" key="3">
    <source>
        <dbReference type="ARBA" id="ARBA00022692"/>
    </source>
</evidence>
<dbReference type="EMBL" id="AAVT01000001">
    <property type="protein sequence ID" value="EAW32838.1"/>
    <property type="molecule type" value="Genomic_DNA"/>
</dbReference>
<reference evidence="7 8" key="1">
    <citation type="journal article" date="2010" name="J. Bacteriol.">
        <title>Genome sequence of the oligotrophic marine Gammaproteobacterium HTCC2143, isolated from the Oregon Coast.</title>
        <authorList>
            <person name="Oh H.M."/>
            <person name="Kang I."/>
            <person name="Ferriera S."/>
            <person name="Giovannoni S.J."/>
            <person name="Cho J.C."/>
        </authorList>
    </citation>
    <scope>NUCLEOTIDE SEQUENCE [LARGE SCALE GENOMIC DNA]</scope>
    <source>
        <strain evidence="7 8">HTCC2143</strain>
    </source>
</reference>
<evidence type="ECO:0000256" key="6">
    <source>
        <dbReference type="SAM" id="Phobius"/>
    </source>
</evidence>
<dbReference type="PANTHER" id="PTHR43461">
    <property type="entry name" value="TRANSMEMBRANE PROTEIN 256"/>
    <property type="match status" value="1"/>
</dbReference>
<proteinExistence type="inferred from homology"/>
<evidence type="ECO:0000313" key="8">
    <source>
        <dbReference type="Proteomes" id="UP000004931"/>
    </source>
</evidence>
<gene>
    <name evidence="7" type="ORF">GP2143_16321</name>
</gene>
<keyword evidence="4 6" id="KW-1133">Transmembrane helix</keyword>
<dbReference type="GO" id="GO:0005886">
    <property type="term" value="C:plasma membrane"/>
    <property type="evidence" value="ECO:0007669"/>
    <property type="project" value="TreeGrafter"/>
</dbReference>
<evidence type="ECO:0000256" key="1">
    <source>
        <dbReference type="ARBA" id="ARBA00004141"/>
    </source>
</evidence>
<keyword evidence="5 6" id="KW-0472">Membrane</keyword>
<dbReference type="InterPro" id="IPR006696">
    <property type="entry name" value="DUF423"/>
</dbReference>
<protein>
    <recommendedName>
        <fullName evidence="9">DUF423 domain-containing protein</fullName>
    </recommendedName>
</protein>
<feature type="transmembrane region" description="Helical" evidence="6">
    <location>
        <begin position="42"/>
        <end position="61"/>
    </location>
</feature>
<accession>A0Y9N4</accession>
<name>A0Y9N4_9GAMM</name>
<dbReference type="PANTHER" id="PTHR43461:SF1">
    <property type="entry name" value="TRANSMEMBRANE PROTEIN 256"/>
    <property type="match status" value="1"/>
</dbReference>
<feature type="transmembrane region" description="Helical" evidence="6">
    <location>
        <begin position="97"/>
        <end position="121"/>
    </location>
</feature>
<evidence type="ECO:0000313" key="7">
    <source>
        <dbReference type="EMBL" id="EAW32838.1"/>
    </source>
</evidence>
<keyword evidence="8" id="KW-1185">Reference proteome</keyword>
<dbReference type="AlphaFoldDB" id="A0Y9N4"/>
<evidence type="ECO:0000256" key="5">
    <source>
        <dbReference type="ARBA" id="ARBA00023136"/>
    </source>
</evidence>
<comment type="similarity">
    <text evidence="2">Belongs to the UPF0382 family.</text>
</comment>